<keyword evidence="12" id="KW-0732">Signal</keyword>
<keyword evidence="5 11" id="KW-0472">Membrane</keyword>
<proteinExistence type="predicted"/>
<comment type="subcellular location">
    <subcellularLocation>
        <location evidence="1">Membrane</location>
        <topology evidence="1">Single-pass membrane protein</topology>
    </subcellularLocation>
</comment>
<evidence type="ECO:0000256" key="1">
    <source>
        <dbReference type="ARBA" id="ARBA00004167"/>
    </source>
</evidence>
<dbReference type="PROSITE" id="PS50050">
    <property type="entry name" value="TNFR_NGFR_2"/>
    <property type="match status" value="1"/>
</dbReference>
<protein>
    <recommendedName>
        <fullName evidence="13">TNFR-Cys domain-containing protein</fullName>
    </recommendedName>
</protein>
<dbReference type="Proteomes" id="UP000887568">
    <property type="component" value="Unplaced"/>
</dbReference>
<dbReference type="Pfam" id="PF00020">
    <property type="entry name" value="TNFR_c6"/>
    <property type="match status" value="1"/>
</dbReference>
<feature type="disulfide bond" evidence="9">
    <location>
        <begin position="102"/>
        <end position="120"/>
    </location>
</feature>
<feature type="transmembrane region" description="Helical" evidence="11">
    <location>
        <begin position="214"/>
        <end position="243"/>
    </location>
</feature>
<evidence type="ECO:0000313" key="15">
    <source>
        <dbReference type="Proteomes" id="UP000887568"/>
    </source>
</evidence>
<feature type="region of interest" description="Disordered" evidence="10">
    <location>
        <begin position="251"/>
        <end position="293"/>
    </location>
</feature>
<accession>A0A914A182</accession>
<dbReference type="SMART" id="SM00208">
    <property type="entry name" value="TNFR"/>
    <property type="match status" value="1"/>
</dbReference>
<organism evidence="14 15">
    <name type="scientific">Patiria miniata</name>
    <name type="common">Bat star</name>
    <name type="synonym">Asterina miniata</name>
    <dbReference type="NCBI Taxonomy" id="46514"/>
    <lineage>
        <taxon>Eukaryota</taxon>
        <taxon>Metazoa</taxon>
        <taxon>Echinodermata</taxon>
        <taxon>Eleutherozoa</taxon>
        <taxon>Asterozoa</taxon>
        <taxon>Asteroidea</taxon>
        <taxon>Valvatacea</taxon>
        <taxon>Valvatida</taxon>
        <taxon>Asterinidae</taxon>
        <taxon>Patiria</taxon>
    </lineage>
</organism>
<dbReference type="PANTHER" id="PTHR12120">
    <property type="entry name" value="TNFR-CYS DOMAIN-CONTAINING PROTEIN"/>
    <property type="match status" value="1"/>
</dbReference>
<dbReference type="Gene3D" id="2.10.50.10">
    <property type="entry name" value="Tumor Necrosis Factor Receptor, subunit A, domain 2"/>
    <property type="match status" value="1"/>
</dbReference>
<dbReference type="GeneID" id="119728997"/>
<evidence type="ECO:0000256" key="10">
    <source>
        <dbReference type="SAM" id="MobiDB-lite"/>
    </source>
</evidence>
<dbReference type="InterPro" id="IPR001368">
    <property type="entry name" value="TNFR/NGFR_Cys_rich_reg"/>
</dbReference>
<evidence type="ECO:0000256" key="7">
    <source>
        <dbReference type="ARBA" id="ARBA00023170"/>
    </source>
</evidence>
<feature type="signal peptide" evidence="12">
    <location>
        <begin position="1"/>
        <end position="21"/>
    </location>
</feature>
<keyword evidence="6 9" id="KW-1015">Disulfide bond</keyword>
<evidence type="ECO:0000313" key="14">
    <source>
        <dbReference type="EnsemblMetazoa" id="XP_038057404.1"/>
    </source>
</evidence>
<feature type="compositionally biased region" description="Polar residues" evidence="10">
    <location>
        <begin position="417"/>
        <end position="433"/>
    </location>
</feature>
<dbReference type="GO" id="GO:0005886">
    <property type="term" value="C:plasma membrane"/>
    <property type="evidence" value="ECO:0007669"/>
    <property type="project" value="TreeGrafter"/>
</dbReference>
<feature type="repeat" description="TNFR-Cys" evidence="9">
    <location>
        <begin position="79"/>
        <end position="120"/>
    </location>
</feature>
<evidence type="ECO:0000256" key="3">
    <source>
        <dbReference type="ARBA" id="ARBA00022737"/>
    </source>
</evidence>
<dbReference type="GO" id="GO:0046330">
    <property type="term" value="P:positive regulation of JNK cascade"/>
    <property type="evidence" value="ECO:0007669"/>
    <property type="project" value="InterPro"/>
</dbReference>
<evidence type="ECO:0000256" key="5">
    <source>
        <dbReference type="ARBA" id="ARBA00023136"/>
    </source>
</evidence>
<feature type="region of interest" description="Disordered" evidence="10">
    <location>
        <begin position="148"/>
        <end position="184"/>
    </location>
</feature>
<keyword evidence="7" id="KW-0675">Receptor</keyword>
<evidence type="ECO:0000256" key="12">
    <source>
        <dbReference type="SAM" id="SignalP"/>
    </source>
</evidence>
<evidence type="ECO:0000256" key="11">
    <source>
        <dbReference type="SAM" id="Phobius"/>
    </source>
</evidence>
<dbReference type="EnsemblMetazoa" id="XM_038201476.1">
    <property type="protein sequence ID" value="XP_038057404.1"/>
    <property type="gene ID" value="LOC119728997"/>
</dbReference>
<reference evidence="14" key="1">
    <citation type="submission" date="2022-11" db="UniProtKB">
        <authorList>
            <consortium name="EnsemblMetazoa"/>
        </authorList>
    </citation>
    <scope>IDENTIFICATION</scope>
</reference>
<evidence type="ECO:0000256" key="6">
    <source>
        <dbReference type="ARBA" id="ARBA00023157"/>
    </source>
</evidence>
<keyword evidence="8" id="KW-0325">Glycoprotein</keyword>
<evidence type="ECO:0000256" key="4">
    <source>
        <dbReference type="ARBA" id="ARBA00022989"/>
    </source>
</evidence>
<feature type="disulfide bond" evidence="9">
    <location>
        <begin position="99"/>
        <end position="112"/>
    </location>
</feature>
<dbReference type="GO" id="GO:0043123">
    <property type="term" value="P:positive regulation of canonical NF-kappaB signal transduction"/>
    <property type="evidence" value="ECO:0007669"/>
    <property type="project" value="InterPro"/>
</dbReference>
<keyword evidence="2 11" id="KW-0812">Transmembrane</keyword>
<dbReference type="Gene3D" id="1.10.533.10">
    <property type="entry name" value="Death Domain, Fas"/>
    <property type="match status" value="1"/>
</dbReference>
<dbReference type="GO" id="GO:0038023">
    <property type="term" value="F:signaling receptor activity"/>
    <property type="evidence" value="ECO:0007669"/>
    <property type="project" value="InterPro"/>
</dbReference>
<evidence type="ECO:0000256" key="8">
    <source>
        <dbReference type="ARBA" id="ARBA00023180"/>
    </source>
</evidence>
<dbReference type="PANTHER" id="PTHR12120:SF10">
    <property type="entry name" value="TNFR-CYS DOMAIN-CONTAINING PROTEIN"/>
    <property type="match status" value="1"/>
</dbReference>
<evidence type="ECO:0000256" key="2">
    <source>
        <dbReference type="ARBA" id="ARBA00022692"/>
    </source>
</evidence>
<dbReference type="InterPro" id="IPR047526">
    <property type="entry name" value="TNR19/27/EDAR"/>
</dbReference>
<keyword evidence="3" id="KW-0677">Repeat</keyword>
<keyword evidence="15" id="KW-1185">Reference proteome</keyword>
<feature type="region of interest" description="Disordered" evidence="10">
    <location>
        <begin position="417"/>
        <end position="440"/>
    </location>
</feature>
<evidence type="ECO:0000256" key="9">
    <source>
        <dbReference type="PROSITE-ProRule" id="PRU00206"/>
    </source>
</evidence>
<dbReference type="RefSeq" id="XP_038057404.1">
    <property type="nucleotide sequence ID" value="XM_038201476.1"/>
</dbReference>
<sequence>MSSVAERCVIVAVGLLAVVDGRPTQLAGQASNSYPPDCQEPDAYWDGERCNTCIKCPLGYGSDHGQCGYGLGERAACVICLEGITFQDEESATGPCKPCQLCDDNAVVIANCNKTHNAICGACKSGYGRHPGSKQLCSRCEDLSDAEKPAECPTTPQPITETSPPTPTQPSSTFSEDGNSTPHVTDLVTDVHVDTTIADSGTTSLNSTTVEPGILSLSAGGIAAIVVACALLLCVISLAVFLYRKKCEQRQKPPGVSNITETGTPEEKQTLAHGGGDIAADTTGNGEPRLANEAPTPEVLDIANGVVQYSAPKQRALAGGDDPSPLVKNLANGVTPPGPEENAMTSAVVHRESTDNAQDAGENGDAVQGTVIESDSTDGNVSPRIMTTIEEESLSVPNRPPFARQDSKKLQQRMDKISSTVKTGPSFRRSISQPADEKESQKIIEKQRNTGRPVILALPSKVRDKCIKNDAKKKEKAFAEKFDKACSLGRDMSWDDLSNPVRTKVNRMLLVADKASKVTTCYKDLGEELGLNRNDELKSCKDAEDVFEALATKEVPPTMEEVLQKLKEIKRFDVARKIIDDILSQRGIRP</sequence>
<dbReference type="PROSITE" id="PS00652">
    <property type="entry name" value="TNFR_NGFR_1"/>
    <property type="match status" value="1"/>
</dbReference>
<keyword evidence="4 11" id="KW-1133">Transmembrane helix</keyword>
<name>A0A914A182_PATMI</name>
<dbReference type="InterPro" id="IPR011029">
    <property type="entry name" value="DEATH-like_dom_sf"/>
</dbReference>
<feature type="domain" description="TNFR-Cys" evidence="13">
    <location>
        <begin position="79"/>
        <end position="120"/>
    </location>
</feature>
<comment type="caution">
    <text evidence="9">Lacks conserved residue(s) required for the propagation of feature annotation.</text>
</comment>
<feature type="chain" id="PRO_5037702866" description="TNFR-Cys domain-containing protein" evidence="12">
    <location>
        <begin position="22"/>
        <end position="590"/>
    </location>
</feature>
<dbReference type="OrthoDB" id="9423210at2759"/>
<dbReference type="AlphaFoldDB" id="A0A914A182"/>
<evidence type="ECO:0000259" key="13">
    <source>
        <dbReference type="PROSITE" id="PS50050"/>
    </source>
</evidence>
<feature type="compositionally biased region" description="Low complexity" evidence="10">
    <location>
        <begin position="153"/>
        <end position="173"/>
    </location>
</feature>